<protein>
    <submittedName>
        <fullName evidence="2">Cytochrome c family protein</fullName>
    </submittedName>
</protein>
<sequence>MKVTWRILLLYIAGVLIFFAARAVFVPPSFGELGHYRADSIKEITKIQTKIGENFECFNCHVNEYVLWSVGRHKGISCMSCHGLLKAHVENPEEHEAKDEILGYNAYPSITEFCMSCHAKSSSKPKEFPQITIEHGRGENWNCTKCHDPHDPVR</sequence>
<keyword evidence="3" id="KW-1185">Reference proteome</keyword>
<dbReference type="Pfam" id="PF13435">
    <property type="entry name" value="Cytochrome_C554"/>
    <property type="match status" value="1"/>
</dbReference>
<reference evidence="3" key="1">
    <citation type="submission" date="2010-02" db="EMBL/GenBank/DDBJ databases">
        <title>Complete sequence of Ferroglobus placidus DSM 10642.</title>
        <authorList>
            <consortium name="US DOE Joint Genome Institute"/>
            <person name="Lucas S."/>
            <person name="Copeland A."/>
            <person name="Lapidus A."/>
            <person name="Cheng J.-F."/>
            <person name="Bruce D."/>
            <person name="Goodwin L."/>
            <person name="Pitluck S."/>
            <person name="Saunders E."/>
            <person name="Brettin T."/>
            <person name="Detter J.C."/>
            <person name="Han C."/>
            <person name="Tapia R."/>
            <person name="Larimer F."/>
            <person name="Land M."/>
            <person name="Hauser L."/>
            <person name="Kyrpides N."/>
            <person name="Ivanova N."/>
            <person name="Holmes D."/>
            <person name="Lovley D."/>
            <person name="Kyrpides N."/>
            <person name="Anderson I.J."/>
            <person name="Woyke T."/>
        </authorList>
    </citation>
    <scope>NUCLEOTIDE SEQUENCE [LARGE SCALE GENOMIC DNA]</scope>
    <source>
        <strain evidence="3">DSM 10642 / AEDII12DO</strain>
    </source>
</reference>
<dbReference type="Proteomes" id="UP000002613">
    <property type="component" value="Chromosome"/>
</dbReference>
<dbReference type="InterPro" id="IPR023155">
    <property type="entry name" value="Cyt_c-552/4"/>
</dbReference>
<dbReference type="eggNOG" id="arCOG12382">
    <property type="taxonomic scope" value="Archaea"/>
</dbReference>
<dbReference type="PaxDb" id="589924-Ferp_0648"/>
<dbReference type="HOGENOM" id="CLU_143263_0_0_2"/>
<dbReference type="STRING" id="589924.Ferp_0648"/>
<dbReference type="InterPro" id="IPR036280">
    <property type="entry name" value="Multihaem_cyt_sf"/>
</dbReference>
<proteinExistence type="predicted"/>
<feature type="domain" description="Cytochrome c-552/4" evidence="1">
    <location>
        <begin position="40"/>
        <end position="83"/>
    </location>
</feature>
<dbReference type="EMBL" id="CP001899">
    <property type="protein sequence ID" value="ADC64819.1"/>
    <property type="molecule type" value="Genomic_DNA"/>
</dbReference>
<dbReference type="KEGG" id="fpl:Ferp_0648"/>
<dbReference type="Gene3D" id="1.10.287.3080">
    <property type="match status" value="1"/>
</dbReference>
<gene>
    <name evidence="2" type="ordered locus">Ferp_0648</name>
</gene>
<dbReference type="OrthoDB" id="145003at2157"/>
<dbReference type="AlphaFoldDB" id="D3S3I6"/>
<dbReference type="SUPFAM" id="SSF48695">
    <property type="entry name" value="Multiheme cytochromes"/>
    <property type="match status" value="1"/>
</dbReference>
<evidence type="ECO:0000313" key="3">
    <source>
        <dbReference type="Proteomes" id="UP000002613"/>
    </source>
</evidence>
<evidence type="ECO:0000259" key="1">
    <source>
        <dbReference type="Pfam" id="PF13435"/>
    </source>
</evidence>
<dbReference type="GeneID" id="8778151"/>
<name>D3S3I6_FERPA</name>
<dbReference type="RefSeq" id="WP_012965165.1">
    <property type="nucleotide sequence ID" value="NC_013849.1"/>
</dbReference>
<evidence type="ECO:0000313" key="2">
    <source>
        <dbReference type="EMBL" id="ADC64819.1"/>
    </source>
</evidence>
<reference evidence="2 3" key="2">
    <citation type="journal article" date="2011" name="Stand. Genomic Sci.">
        <title>Complete genome sequence of Ferroglobus placidus AEDII12DO.</title>
        <authorList>
            <person name="Anderson I."/>
            <person name="Risso C."/>
            <person name="Holmes D."/>
            <person name="Lucas S."/>
            <person name="Copeland A."/>
            <person name="Lapidus A."/>
            <person name="Cheng J.F."/>
            <person name="Bruce D."/>
            <person name="Goodwin L."/>
            <person name="Pitluck S."/>
            <person name="Saunders E."/>
            <person name="Brettin T."/>
            <person name="Detter J.C."/>
            <person name="Han C."/>
            <person name="Tapia R."/>
            <person name="Larimer F."/>
            <person name="Land M."/>
            <person name="Hauser L."/>
            <person name="Woyke T."/>
            <person name="Lovley D."/>
            <person name="Kyrpides N."/>
            <person name="Ivanova N."/>
        </authorList>
    </citation>
    <scope>NUCLEOTIDE SEQUENCE [LARGE SCALE GENOMIC DNA]</scope>
    <source>
        <strain evidence="3">DSM 10642 / AEDII12DO</strain>
    </source>
</reference>
<accession>D3S3I6</accession>
<organism evidence="2 3">
    <name type="scientific">Ferroglobus placidus (strain DSM 10642 / AEDII12DO)</name>
    <dbReference type="NCBI Taxonomy" id="589924"/>
    <lineage>
        <taxon>Archaea</taxon>
        <taxon>Methanobacteriati</taxon>
        <taxon>Methanobacteriota</taxon>
        <taxon>Archaeoglobi</taxon>
        <taxon>Archaeoglobales</taxon>
        <taxon>Archaeoglobaceae</taxon>
        <taxon>Ferroglobus</taxon>
    </lineage>
</organism>